<gene>
    <name evidence="1" type="ORF">JHL16_19305</name>
</gene>
<sequence length="308" mass="33520">MPLKIWLGSPWFADDFRARGFCVLEGSLTAQAKARPAIKVACIQFEPVFGDVDANLGMMEKHIRTAQAQGASVMILPELADTGYVFHDVDEVGAHAGPIPAGRSAKRLVALAQELKVYIASGLAERDGKSFFNSAILCGPDGYIGKYRKIHLWNREKLYFEPGDMGLPVFDTAIGKLGVAICYDGWFPETFRQMSLKGVELVLIPTNWVPMPGQTRDMEPMANILHKAAAHSNAIYIACADRVGTERGQPFIGSSLIIGPTGRPIAGPASYDGEEILIAEVALDSVADSRKLNERNDVLGDRRPDVYG</sequence>
<comment type="caution">
    <text evidence="1">The sequence shown here is derived from an EMBL/GenBank/DDBJ whole genome shotgun (WGS) entry which is preliminary data.</text>
</comment>
<evidence type="ECO:0000313" key="2">
    <source>
        <dbReference type="Proteomes" id="UP000616151"/>
    </source>
</evidence>
<organism evidence="1 2">
    <name type="scientific">Taklimakanibacter albus</name>
    <dbReference type="NCBI Taxonomy" id="2800327"/>
    <lineage>
        <taxon>Bacteria</taxon>
        <taxon>Pseudomonadati</taxon>
        <taxon>Pseudomonadota</taxon>
        <taxon>Alphaproteobacteria</taxon>
        <taxon>Hyphomicrobiales</taxon>
        <taxon>Aestuariivirgaceae</taxon>
        <taxon>Taklimakanibacter</taxon>
    </lineage>
</organism>
<accession>A0ACC5R779</accession>
<evidence type="ECO:0000313" key="1">
    <source>
        <dbReference type="EMBL" id="MBK1868511.1"/>
    </source>
</evidence>
<dbReference type="Proteomes" id="UP000616151">
    <property type="component" value="Unassembled WGS sequence"/>
</dbReference>
<reference evidence="1" key="1">
    <citation type="submission" date="2021-01" db="EMBL/GenBank/DDBJ databases">
        <authorList>
            <person name="Sun Q."/>
        </authorList>
    </citation>
    <scope>NUCLEOTIDE SEQUENCE</scope>
    <source>
        <strain evidence="1">YIM B02566</strain>
    </source>
</reference>
<keyword evidence="2" id="KW-1185">Reference proteome</keyword>
<dbReference type="EMBL" id="JAENHL010000007">
    <property type="protein sequence ID" value="MBK1868511.1"/>
    <property type="molecule type" value="Genomic_DNA"/>
</dbReference>
<name>A0ACC5R779_9HYPH</name>
<proteinExistence type="predicted"/>
<protein>
    <submittedName>
        <fullName evidence="1">Nitrilase family protein</fullName>
    </submittedName>
</protein>